<sequence>MGSKAFAFYFPSMEPYLLSEASEDDSDIINALANTLQIRLKQDPQSIKGCLVPALRILDYISENMQKFNVDPTIYGNITVKLSNIINQIRLL</sequence>
<reference evidence="1 2" key="1">
    <citation type="journal article" date="2017" name="BMC Genomics">
        <title>Genome sequencing of 39 Akkermansia muciniphila isolates reveals its population structure, genomic and functional diverisity, and global distribution in mammalian gut microbiotas.</title>
        <authorList>
            <person name="Guo X."/>
            <person name="Li S."/>
            <person name="Zhang J."/>
            <person name="Wu F."/>
            <person name="Li X."/>
            <person name="Wu D."/>
            <person name="Zhang M."/>
            <person name="Ou Z."/>
            <person name="Jie Z."/>
            <person name="Yan Q."/>
            <person name="Li P."/>
            <person name="Yi J."/>
            <person name="Peng Y."/>
        </authorList>
    </citation>
    <scope>NUCLEOTIDE SEQUENCE [LARGE SCALE GENOMIC DNA]</scope>
    <source>
        <strain evidence="1 2">GP43</strain>
    </source>
</reference>
<gene>
    <name evidence="1" type="ORF">CXU09_03420</name>
</gene>
<evidence type="ECO:0000313" key="1">
    <source>
        <dbReference type="EMBL" id="PNC56647.1"/>
    </source>
</evidence>
<name>A0AAP8NLC1_9BACT</name>
<comment type="caution">
    <text evidence="1">The sequence shown here is derived from an EMBL/GenBank/DDBJ whole genome shotgun (WGS) entry which is preliminary data.</text>
</comment>
<dbReference type="AlphaFoldDB" id="A0AAP8NLC1"/>
<evidence type="ECO:0000313" key="2">
    <source>
        <dbReference type="Proteomes" id="UP000235914"/>
    </source>
</evidence>
<organism evidence="1 2">
    <name type="scientific">Akkermansia muciniphila</name>
    <dbReference type="NCBI Taxonomy" id="239935"/>
    <lineage>
        <taxon>Bacteria</taxon>
        <taxon>Pseudomonadati</taxon>
        <taxon>Verrucomicrobiota</taxon>
        <taxon>Verrucomicrobiia</taxon>
        <taxon>Verrucomicrobiales</taxon>
        <taxon>Akkermansiaceae</taxon>
        <taxon>Akkermansia</taxon>
    </lineage>
</organism>
<dbReference type="EMBL" id="PJKN01000002">
    <property type="protein sequence ID" value="PNC56647.1"/>
    <property type="molecule type" value="Genomic_DNA"/>
</dbReference>
<accession>A0AAP8NLC1</accession>
<protein>
    <submittedName>
        <fullName evidence="1">Uncharacterized protein</fullName>
    </submittedName>
</protein>
<proteinExistence type="predicted"/>
<dbReference type="Proteomes" id="UP000235914">
    <property type="component" value="Unassembled WGS sequence"/>
</dbReference>